<comment type="caution">
    <text evidence="1">The sequence shown here is derived from an EMBL/GenBank/DDBJ whole genome shotgun (WGS) entry which is preliminary data.</text>
</comment>
<gene>
    <name evidence="1" type="ORF">SLEP1_g24122</name>
</gene>
<sequence>MKGVRSGFAFAETKDWKPQTEATCEQQVPDFWLRYEEAVVESSMAEIGDKGSEAADGGHERAAGSRFLAEIGYGKAGGGDWCVVLVVVRWCCSSPAFFCF</sequence>
<proteinExistence type="predicted"/>
<reference evidence="1 2" key="1">
    <citation type="journal article" date="2021" name="Commun. Biol.">
        <title>The genome of Shorea leprosula (Dipterocarpaceae) highlights the ecological relevance of drought in aseasonal tropical rainforests.</title>
        <authorList>
            <person name="Ng K.K.S."/>
            <person name="Kobayashi M.J."/>
            <person name="Fawcett J.A."/>
            <person name="Hatakeyama M."/>
            <person name="Paape T."/>
            <person name="Ng C.H."/>
            <person name="Ang C.C."/>
            <person name="Tnah L.H."/>
            <person name="Lee C.T."/>
            <person name="Nishiyama T."/>
            <person name="Sese J."/>
            <person name="O'Brien M.J."/>
            <person name="Copetti D."/>
            <person name="Mohd Noor M.I."/>
            <person name="Ong R.C."/>
            <person name="Putra M."/>
            <person name="Sireger I.Z."/>
            <person name="Indrioko S."/>
            <person name="Kosugi Y."/>
            <person name="Izuno A."/>
            <person name="Isagi Y."/>
            <person name="Lee S.L."/>
            <person name="Shimizu K.K."/>
        </authorList>
    </citation>
    <scope>NUCLEOTIDE SEQUENCE [LARGE SCALE GENOMIC DNA]</scope>
    <source>
        <strain evidence="1">214</strain>
    </source>
</reference>
<accession>A0AAV5JKJ7</accession>
<dbReference type="EMBL" id="BPVZ01000037">
    <property type="protein sequence ID" value="GKV13048.1"/>
    <property type="molecule type" value="Genomic_DNA"/>
</dbReference>
<dbReference type="Proteomes" id="UP001054252">
    <property type="component" value="Unassembled WGS sequence"/>
</dbReference>
<evidence type="ECO:0000313" key="1">
    <source>
        <dbReference type="EMBL" id="GKV13048.1"/>
    </source>
</evidence>
<keyword evidence="2" id="KW-1185">Reference proteome</keyword>
<protein>
    <submittedName>
        <fullName evidence="1">Uncharacterized protein</fullName>
    </submittedName>
</protein>
<dbReference type="AlphaFoldDB" id="A0AAV5JKJ7"/>
<organism evidence="1 2">
    <name type="scientific">Rubroshorea leprosula</name>
    <dbReference type="NCBI Taxonomy" id="152421"/>
    <lineage>
        <taxon>Eukaryota</taxon>
        <taxon>Viridiplantae</taxon>
        <taxon>Streptophyta</taxon>
        <taxon>Embryophyta</taxon>
        <taxon>Tracheophyta</taxon>
        <taxon>Spermatophyta</taxon>
        <taxon>Magnoliopsida</taxon>
        <taxon>eudicotyledons</taxon>
        <taxon>Gunneridae</taxon>
        <taxon>Pentapetalae</taxon>
        <taxon>rosids</taxon>
        <taxon>malvids</taxon>
        <taxon>Malvales</taxon>
        <taxon>Dipterocarpaceae</taxon>
        <taxon>Rubroshorea</taxon>
    </lineage>
</organism>
<name>A0AAV5JKJ7_9ROSI</name>
<evidence type="ECO:0000313" key="2">
    <source>
        <dbReference type="Proteomes" id="UP001054252"/>
    </source>
</evidence>